<keyword evidence="1" id="KW-0732">Signal</keyword>
<feature type="chain" id="PRO_5043506602" description="Receptor ligand binding region domain-containing protein" evidence="1">
    <location>
        <begin position="19"/>
        <end position="130"/>
    </location>
</feature>
<dbReference type="AlphaFoldDB" id="A0AAV4M7A6"/>
<evidence type="ECO:0000313" key="2">
    <source>
        <dbReference type="EMBL" id="GIX68347.1"/>
    </source>
</evidence>
<accession>A0AAV4M7A6</accession>
<name>A0AAV4M7A6_9ARAC</name>
<organism evidence="2 3">
    <name type="scientific">Caerostris darwini</name>
    <dbReference type="NCBI Taxonomy" id="1538125"/>
    <lineage>
        <taxon>Eukaryota</taxon>
        <taxon>Metazoa</taxon>
        <taxon>Ecdysozoa</taxon>
        <taxon>Arthropoda</taxon>
        <taxon>Chelicerata</taxon>
        <taxon>Arachnida</taxon>
        <taxon>Araneae</taxon>
        <taxon>Araneomorphae</taxon>
        <taxon>Entelegynae</taxon>
        <taxon>Araneoidea</taxon>
        <taxon>Araneidae</taxon>
        <taxon>Caerostris</taxon>
    </lineage>
</organism>
<sequence>MPPLVLFLWILCLKSVNALPLHLIAVFPQEGDPKGGSALSRALRKAVSDSDNGLFERDVTLLATPFFSPRATNSLLVNLCNALKRQQPPPAALVSFVGPPLSFYVSLLGAHMKIPVMGMTRDYEDRPAKV</sequence>
<dbReference type="EMBL" id="BPLQ01000176">
    <property type="protein sequence ID" value="GIX68347.1"/>
    <property type="molecule type" value="Genomic_DNA"/>
</dbReference>
<protein>
    <recommendedName>
        <fullName evidence="4">Receptor ligand binding region domain-containing protein</fullName>
    </recommendedName>
</protein>
<keyword evidence="3" id="KW-1185">Reference proteome</keyword>
<feature type="signal peptide" evidence="1">
    <location>
        <begin position="1"/>
        <end position="18"/>
    </location>
</feature>
<proteinExistence type="predicted"/>
<gene>
    <name evidence="2" type="primary">AVEN_220580_1</name>
    <name evidence="2" type="ORF">CDAR_319851</name>
</gene>
<evidence type="ECO:0000256" key="1">
    <source>
        <dbReference type="SAM" id="SignalP"/>
    </source>
</evidence>
<comment type="caution">
    <text evidence="2">The sequence shown here is derived from an EMBL/GenBank/DDBJ whole genome shotgun (WGS) entry which is preliminary data.</text>
</comment>
<dbReference type="Proteomes" id="UP001054837">
    <property type="component" value="Unassembled WGS sequence"/>
</dbReference>
<reference evidence="2 3" key="1">
    <citation type="submission" date="2021-06" db="EMBL/GenBank/DDBJ databases">
        <title>Caerostris darwini draft genome.</title>
        <authorList>
            <person name="Kono N."/>
            <person name="Arakawa K."/>
        </authorList>
    </citation>
    <scope>NUCLEOTIDE SEQUENCE [LARGE SCALE GENOMIC DNA]</scope>
</reference>
<evidence type="ECO:0008006" key="4">
    <source>
        <dbReference type="Google" id="ProtNLM"/>
    </source>
</evidence>
<evidence type="ECO:0000313" key="3">
    <source>
        <dbReference type="Proteomes" id="UP001054837"/>
    </source>
</evidence>